<feature type="chain" id="PRO_5031366422" evidence="1">
    <location>
        <begin position="24"/>
        <end position="366"/>
    </location>
</feature>
<feature type="domain" description="Glucose/Sorbosone dehydrogenase" evidence="2">
    <location>
        <begin position="61"/>
        <end position="350"/>
    </location>
</feature>
<dbReference type="InterPro" id="IPR011042">
    <property type="entry name" value="6-blade_b-propeller_TolB-like"/>
</dbReference>
<keyword evidence="1" id="KW-0732">Signal</keyword>
<evidence type="ECO:0000256" key="1">
    <source>
        <dbReference type="SAM" id="SignalP"/>
    </source>
</evidence>
<accession>A0A7Z2VYK6</accession>
<name>A0A7Z2VYK6_9BURK</name>
<dbReference type="Gene3D" id="2.120.10.30">
    <property type="entry name" value="TolB, C-terminal domain"/>
    <property type="match status" value="1"/>
</dbReference>
<protein>
    <submittedName>
        <fullName evidence="3">PQQ-dependent sugar dehydrogenase</fullName>
    </submittedName>
</protein>
<dbReference type="SUPFAM" id="SSF50952">
    <property type="entry name" value="Soluble quinoprotein glucose dehydrogenase"/>
    <property type="match status" value="1"/>
</dbReference>
<dbReference type="PROSITE" id="PS51257">
    <property type="entry name" value="PROKAR_LIPOPROTEIN"/>
    <property type="match status" value="1"/>
</dbReference>
<dbReference type="KEGG" id="mfy:HH212_18675"/>
<dbReference type="EMBL" id="CP051685">
    <property type="protein sequence ID" value="QJE01802.1"/>
    <property type="molecule type" value="Genomic_DNA"/>
</dbReference>
<dbReference type="PANTHER" id="PTHR19328:SF13">
    <property type="entry name" value="HIPL1 PROTEIN"/>
    <property type="match status" value="1"/>
</dbReference>
<organism evidence="3 4">
    <name type="scientific">Massilia forsythiae</name>
    <dbReference type="NCBI Taxonomy" id="2728020"/>
    <lineage>
        <taxon>Bacteria</taxon>
        <taxon>Pseudomonadati</taxon>
        <taxon>Pseudomonadota</taxon>
        <taxon>Betaproteobacteria</taxon>
        <taxon>Burkholderiales</taxon>
        <taxon>Oxalobacteraceae</taxon>
        <taxon>Telluria group</taxon>
        <taxon>Massilia</taxon>
    </lineage>
</organism>
<dbReference type="AlphaFoldDB" id="A0A7Z2VYK6"/>
<reference evidence="3 4" key="1">
    <citation type="submission" date="2020-04" db="EMBL/GenBank/DDBJ databases">
        <title>Genome sequencing of novel species.</title>
        <authorList>
            <person name="Heo J."/>
            <person name="Kim S.-J."/>
            <person name="Kim J.-S."/>
            <person name="Hong S.-B."/>
            <person name="Kwon S.-W."/>
        </authorList>
    </citation>
    <scope>NUCLEOTIDE SEQUENCE [LARGE SCALE GENOMIC DNA]</scope>
    <source>
        <strain evidence="3 4">GN2-R2</strain>
    </source>
</reference>
<evidence type="ECO:0000313" key="4">
    <source>
        <dbReference type="Proteomes" id="UP000502415"/>
    </source>
</evidence>
<dbReference type="Pfam" id="PF07995">
    <property type="entry name" value="GSDH"/>
    <property type="match status" value="1"/>
</dbReference>
<dbReference type="PANTHER" id="PTHR19328">
    <property type="entry name" value="HEDGEHOG-INTERACTING PROTEIN"/>
    <property type="match status" value="1"/>
</dbReference>
<dbReference type="Proteomes" id="UP000502415">
    <property type="component" value="Chromosome"/>
</dbReference>
<sequence>MANRIDIAAPAWAIAGIAVLALAACGSGSDTAGPVASAPAAPVSPGTPAAPAAPRIIASSLKAPWSIAFQGGTALVSERDSARILAFDSANKPSEIARIAGVNGSGEGGLLGIAVRDGYLYAYFTAGTVNRIERYRLDGTAPALRLGPAETVLDGIPAAGIHNGGRLAFGPDGMLYATAGDAGNSARAQDLASLGGKILRLRPQGGVPADNPFPGSYVYSYGHRNPQGLAWGADGTMYASEFGQNTWDELNVIKAGGNYGWPTVEGRAGDSRFIDPVQQWATADASPSGMTYSQGNLYIANLRGQRLRQIPVTALGSATERYVGQYGRLRDVAVAPDGTLWMLTNNTDGRGTPGPDDDRIVAVPAL</sequence>
<gene>
    <name evidence="3" type="ORF">HH212_18675</name>
</gene>
<dbReference type="InterPro" id="IPR012938">
    <property type="entry name" value="Glc/Sorbosone_DH"/>
</dbReference>
<dbReference type="InterPro" id="IPR011041">
    <property type="entry name" value="Quinoprot_gluc/sorb_DH_b-prop"/>
</dbReference>
<keyword evidence="4" id="KW-1185">Reference proteome</keyword>
<evidence type="ECO:0000313" key="3">
    <source>
        <dbReference type="EMBL" id="QJE01802.1"/>
    </source>
</evidence>
<proteinExistence type="predicted"/>
<evidence type="ECO:0000259" key="2">
    <source>
        <dbReference type="Pfam" id="PF07995"/>
    </source>
</evidence>
<dbReference type="RefSeq" id="WP_170203867.1">
    <property type="nucleotide sequence ID" value="NZ_CP051685.1"/>
</dbReference>
<feature type="signal peptide" evidence="1">
    <location>
        <begin position="1"/>
        <end position="23"/>
    </location>
</feature>